<reference evidence="1" key="1">
    <citation type="submission" date="2023-04" db="EMBL/GenBank/DDBJ databases">
        <title>Draft Genome sequencing of Naganishia species isolated from polar environments using Oxford Nanopore Technology.</title>
        <authorList>
            <person name="Leo P."/>
            <person name="Venkateswaran K."/>
        </authorList>
    </citation>
    <scope>NUCLEOTIDE SEQUENCE</scope>
    <source>
        <strain evidence="1">MNA-CCFEE 5423</strain>
    </source>
</reference>
<proteinExistence type="predicted"/>
<organism evidence="1 2">
    <name type="scientific">Naganishia friedmannii</name>
    <dbReference type="NCBI Taxonomy" id="89922"/>
    <lineage>
        <taxon>Eukaryota</taxon>
        <taxon>Fungi</taxon>
        <taxon>Dikarya</taxon>
        <taxon>Basidiomycota</taxon>
        <taxon>Agaricomycotina</taxon>
        <taxon>Tremellomycetes</taxon>
        <taxon>Filobasidiales</taxon>
        <taxon>Filobasidiaceae</taxon>
        <taxon>Naganishia</taxon>
    </lineage>
</organism>
<sequence length="179" mass="19834">MLATVTSRNLFRVAGASPAFRSSAAPLFTQVQRRFIQTEHLTTKDNLVLLNEQRLRRPNSPHLTIYQPQLTWYLSGLNRITGSALSGLLYVSAMAYLLHPVFPVIDSAHVISAIHDLPVWLKTSGKFIISLPFFFHSFNGIRHLTWDMGKALSLKGVYSTGYAVLGATLVSSVAAAFFL</sequence>
<gene>
    <name evidence="1" type="ORF">QFC21_006732</name>
</gene>
<name>A0ACC2V0Y3_9TREE</name>
<comment type="caution">
    <text evidence="1">The sequence shown here is derived from an EMBL/GenBank/DDBJ whole genome shotgun (WGS) entry which is preliminary data.</text>
</comment>
<keyword evidence="2" id="KW-1185">Reference proteome</keyword>
<protein>
    <submittedName>
        <fullName evidence="1">Uncharacterized protein</fullName>
    </submittedName>
</protein>
<dbReference type="EMBL" id="JASBWT010000036">
    <property type="protein sequence ID" value="KAJ9092667.1"/>
    <property type="molecule type" value="Genomic_DNA"/>
</dbReference>
<dbReference type="Proteomes" id="UP001227268">
    <property type="component" value="Unassembled WGS sequence"/>
</dbReference>
<evidence type="ECO:0000313" key="2">
    <source>
        <dbReference type="Proteomes" id="UP001227268"/>
    </source>
</evidence>
<evidence type="ECO:0000313" key="1">
    <source>
        <dbReference type="EMBL" id="KAJ9092667.1"/>
    </source>
</evidence>
<accession>A0ACC2V0Y3</accession>